<dbReference type="PRINTS" id="PR00922">
    <property type="entry name" value="DADACBPTASE3"/>
</dbReference>
<reference evidence="3" key="1">
    <citation type="journal article" date="2014" name="Int. J. Syst. Evol. Microbiol.">
        <title>Complete genome sequence of Corynebacterium casei LMG S-19264T (=DSM 44701T), isolated from a smear-ripened cheese.</title>
        <authorList>
            <consortium name="US DOE Joint Genome Institute (JGI-PGF)"/>
            <person name="Walter F."/>
            <person name="Albersmeier A."/>
            <person name="Kalinowski J."/>
            <person name="Ruckert C."/>
        </authorList>
    </citation>
    <scope>NUCLEOTIDE SEQUENCE</scope>
    <source>
        <strain evidence="3">NBRC 101628</strain>
    </source>
</reference>
<dbReference type="NCBIfam" id="TIGR00666">
    <property type="entry name" value="PBP4"/>
    <property type="match status" value="1"/>
</dbReference>
<dbReference type="PANTHER" id="PTHR30023">
    <property type="entry name" value="D-ALANYL-D-ALANINE CARBOXYPEPTIDASE"/>
    <property type="match status" value="1"/>
</dbReference>
<evidence type="ECO:0000256" key="1">
    <source>
        <dbReference type="ARBA" id="ARBA00006096"/>
    </source>
</evidence>
<keyword evidence="3" id="KW-0645">Protease</keyword>
<dbReference type="Gene3D" id="3.50.80.20">
    <property type="entry name" value="D-Ala-D-Ala carboxypeptidase C, peptidase S13"/>
    <property type="match status" value="1"/>
</dbReference>
<dbReference type="GO" id="GO:0006508">
    <property type="term" value="P:proteolysis"/>
    <property type="evidence" value="ECO:0007669"/>
    <property type="project" value="InterPro"/>
</dbReference>
<keyword evidence="3" id="KW-0121">Carboxypeptidase</keyword>
<dbReference type="EMBL" id="BSNC01000005">
    <property type="protein sequence ID" value="GLP96610.1"/>
    <property type="molecule type" value="Genomic_DNA"/>
</dbReference>
<dbReference type="SUPFAM" id="SSF56601">
    <property type="entry name" value="beta-lactamase/transpeptidase-like"/>
    <property type="match status" value="1"/>
</dbReference>
<dbReference type="GO" id="GO:0004185">
    <property type="term" value="F:serine-type carboxypeptidase activity"/>
    <property type="evidence" value="ECO:0007669"/>
    <property type="project" value="InterPro"/>
</dbReference>
<dbReference type="InterPro" id="IPR012338">
    <property type="entry name" value="Beta-lactam/transpept-like"/>
</dbReference>
<evidence type="ECO:0000313" key="4">
    <source>
        <dbReference type="Proteomes" id="UP001161422"/>
    </source>
</evidence>
<keyword evidence="2" id="KW-0378">Hydrolase</keyword>
<comment type="similarity">
    <text evidence="1">Belongs to the peptidase S13 family.</text>
</comment>
<dbReference type="Proteomes" id="UP001161422">
    <property type="component" value="Unassembled WGS sequence"/>
</dbReference>
<comment type="caution">
    <text evidence="3">The sequence shown here is derived from an EMBL/GenBank/DDBJ whole genome shotgun (WGS) entry which is preliminary data.</text>
</comment>
<evidence type="ECO:0000256" key="2">
    <source>
        <dbReference type="ARBA" id="ARBA00022801"/>
    </source>
</evidence>
<dbReference type="Gene3D" id="3.40.710.10">
    <property type="entry name" value="DD-peptidase/beta-lactamase superfamily"/>
    <property type="match status" value="1"/>
</dbReference>
<dbReference type="AlphaFoldDB" id="A0AA37W0V9"/>
<keyword evidence="4" id="KW-1185">Reference proteome</keyword>
<organism evidence="3 4">
    <name type="scientific">Paraferrimonas sedimenticola</name>
    <dbReference type="NCBI Taxonomy" id="375674"/>
    <lineage>
        <taxon>Bacteria</taxon>
        <taxon>Pseudomonadati</taxon>
        <taxon>Pseudomonadota</taxon>
        <taxon>Gammaproteobacteria</taxon>
        <taxon>Alteromonadales</taxon>
        <taxon>Ferrimonadaceae</taxon>
        <taxon>Paraferrimonas</taxon>
    </lineage>
</organism>
<dbReference type="Pfam" id="PF02113">
    <property type="entry name" value="Peptidase_S13"/>
    <property type="match status" value="1"/>
</dbReference>
<proteinExistence type="inferred from homology"/>
<reference evidence="3" key="2">
    <citation type="submission" date="2023-01" db="EMBL/GenBank/DDBJ databases">
        <title>Draft genome sequence of Paraferrimonas sedimenticola strain NBRC 101628.</title>
        <authorList>
            <person name="Sun Q."/>
            <person name="Mori K."/>
        </authorList>
    </citation>
    <scope>NUCLEOTIDE SEQUENCE</scope>
    <source>
        <strain evidence="3">NBRC 101628</strain>
    </source>
</reference>
<evidence type="ECO:0000313" key="3">
    <source>
        <dbReference type="EMBL" id="GLP96610.1"/>
    </source>
</evidence>
<gene>
    <name evidence="3" type="primary">dacB</name>
    <name evidence="3" type="ORF">GCM10007895_19160</name>
</gene>
<dbReference type="InterPro" id="IPR000667">
    <property type="entry name" value="Peptidase_S13"/>
</dbReference>
<protein>
    <submittedName>
        <fullName evidence="3">D-alanyl-D-alanine carboxypeptidase</fullName>
    </submittedName>
</protein>
<name>A0AA37W0V9_9GAMM</name>
<dbReference type="GO" id="GO:0000270">
    <property type="term" value="P:peptidoglycan metabolic process"/>
    <property type="evidence" value="ECO:0007669"/>
    <property type="project" value="TreeGrafter"/>
</dbReference>
<sequence length="419" mass="45673">MIDTRSGELLLNHNPNGLMTPASSQKLLTAVGAYRILGPDYQFYTRAVASGSINRGQLSHLQLQFDGDPELTRAQLRAMIKSLRQQGIKRIQTLSLYSSQADQYHAPGWVWDDLGICFAAPVSGFILDRNCLHASLRAKGTDTWVKLASYLPANIESQAKYQAKKDAFCELHLKRFPANRFVISGCLAEKQKLPLKVAITDPYTYLSESLSQMLKDAGISVAKPVSLSQQPIKGKVLASQASRPLSELVKTMLVKSDNLIADSLFKQLGSHYYRHSGSFRSGGLALKATLQSAGVDMQDAVIEDGSGLSRYNLISANQLAQSLQLILTDPKLAPLQQSLAVAGVSGTLKYKAGFTQPPLKHRVAAKTGTMRGVSALAGFTTDKDKNIETLFVYLQNGGKLSVNSEPILLKAVLEQHSLR</sequence>
<dbReference type="PANTHER" id="PTHR30023:SF0">
    <property type="entry name" value="PENICILLIN-SENSITIVE CARBOXYPEPTIDASE A"/>
    <property type="match status" value="1"/>
</dbReference>
<accession>A0AA37W0V9</accession>